<keyword evidence="2" id="KW-1185">Reference proteome</keyword>
<name>A0A0K9NZA5_ZOSMR</name>
<dbReference type="Proteomes" id="UP000036987">
    <property type="component" value="Unassembled WGS sequence"/>
</dbReference>
<protein>
    <submittedName>
        <fullName evidence="1">Uncharacterized protein</fullName>
    </submittedName>
</protein>
<reference evidence="2" key="1">
    <citation type="journal article" date="2016" name="Nature">
        <title>The genome of the seagrass Zostera marina reveals angiosperm adaptation to the sea.</title>
        <authorList>
            <person name="Olsen J.L."/>
            <person name="Rouze P."/>
            <person name="Verhelst B."/>
            <person name="Lin Y.-C."/>
            <person name="Bayer T."/>
            <person name="Collen J."/>
            <person name="Dattolo E."/>
            <person name="De Paoli E."/>
            <person name="Dittami S."/>
            <person name="Maumus F."/>
            <person name="Michel G."/>
            <person name="Kersting A."/>
            <person name="Lauritano C."/>
            <person name="Lohaus R."/>
            <person name="Toepel M."/>
            <person name="Tonon T."/>
            <person name="Vanneste K."/>
            <person name="Amirebrahimi M."/>
            <person name="Brakel J."/>
            <person name="Bostroem C."/>
            <person name="Chovatia M."/>
            <person name="Grimwood J."/>
            <person name="Jenkins J.W."/>
            <person name="Jueterbock A."/>
            <person name="Mraz A."/>
            <person name="Stam W.T."/>
            <person name="Tice H."/>
            <person name="Bornberg-Bauer E."/>
            <person name="Green P.J."/>
            <person name="Pearson G.A."/>
            <person name="Procaccini G."/>
            <person name="Duarte C.M."/>
            <person name="Schmutz J."/>
            <person name="Reusch T.B.H."/>
            <person name="Van de Peer Y."/>
        </authorList>
    </citation>
    <scope>NUCLEOTIDE SEQUENCE [LARGE SCALE GENOMIC DNA]</scope>
    <source>
        <strain evidence="2">cv. Finnish</strain>
    </source>
</reference>
<comment type="caution">
    <text evidence="1">The sequence shown here is derived from an EMBL/GenBank/DDBJ whole genome shotgun (WGS) entry which is preliminary data.</text>
</comment>
<dbReference type="EMBL" id="LFYR01001418">
    <property type="protein sequence ID" value="KMZ62058.1"/>
    <property type="molecule type" value="Genomic_DNA"/>
</dbReference>
<feature type="non-terminal residue" evidence="1">
    <location>
        <position position="20"/>
    </location>
</feature>
<sequence>MIVRVLDAITSSFNDLTHVR</sequence>
<accession>A0A0K9NZA5</accession>
<dbReference type="AlphaFoldDB" id="A0A0K9NZA5"/>
<dbReference type="OrthoDB" id="729925at2759"/>
<gene>
    <name evidence="1" type="ORF">ZOSMA_495G00020</name>
</gene>
<evidence type="ECO:0000313" key="1">
    <source>
        <dbReference type="EMBL" id="KMZ62058.1"/>
    </source>
</evidence>
<evidence type="ECO:0000313" key="2">
    <source>
        <dbReference type="Proteomes" id="UP000036987"/>
    </source>
</evidence>
<organism evidence="1 2">
    <name type="scientific">Zostera marina</name>
    <name type="common">Eelgrass</name>
    <dbReference type="NCBI Taxonomy" id="29655"/>
    <lineage>
        <taxon>Eukaryota</taxon>
        <taxon>Viridiplantae</taxon>
        <taxon>Streptophyta</taxon>
        <taxon>Embryophyta</taxon>
        <taxon>Tracheophyta</taxon>
        <taxon>Spermatophyta</taxon>
        <taxon>Magnoliopsida</taxon>
        <taxon>Liliopsida</taxon>
        <taxon>Zosteraceae</taxon>
        <taxon>Zostera</taxon>
    </lineage>
</organism>
<proteinExistence type="predicted"/>